<reference evidence="1 2" key="1">
    <citation type="journal article" date="2012" name="BMC Genomics">
        <title>Comparative genomics of the white-rot fungi, Phanerochaete carnosa and P. chrysosporium, to elucidate the genetic basis of the distinct wood types they colonize.</title>
        <authorList>
            <person name="Suzuki H."/>
            <person name="MacDonald J."/>
            <person name="Syed K."/>
            <person name="Salamov A."/>
            <person name="Hori C."/>
            <person name="Aerts A."/>
            <person name="Henrissat B."/>
            <person name="Wiebenga A."/>
            <person name="vanKuyk P.A."/>
            <person name="Barry K."/>
            <person name="Lindquist E."/>
            <person name="LaButti K."/>
            <person name="Lapidus A."/>
            <person name="Lucas S."/>
            <person name="Coutinho P."/>
            <person name="Gong Y."/>
            <person name="Samejima M."/>
            <person name="Mahadevan R."/>
            <person name="Abou-Zaid M."/>
            <person name="de Vries R.P."/>
            <person name="Igarashi K."/>
            <person name="Yadav J.S."/>
            <person name="Grigoriev I.V."/>
            <person name="Master E.R."/>
        </authorList>
    </citation>
    <scope>NUCLEOTIDE SEQUENCE [LARGE SCALE GENOMIC DNA]</scope>
    <source>
        <strain evidence="1 2">HHB-10118-sp</strain>
    </source>
</reference>
<dbReference type="KEGG" id="pco:PHACADRAFT_256855"/>
<name>K5WAC9_PHACS</name>
<dbReference type="OrthoDB" id="39175at2759"/>
<evidence type="ECO:0000313" key="1">
    <source>
        <dbReference type="EMBL" id="EKM55919.1"/>
    </source>
</evidence>
<accession>K5WAC9</accession>
<dbReference type="RefSeq" id="XP_007396226.1">
    <property type="nucleotide sequence ID" value="XM_007396164.1"/>
</dbReference>
<dbReference type="InParanoid" id="K5WAC9"/>
<dbReference type="Proteomes" id="UP000008370">
    <property type="component" value="Unassembled WGS sequence"/>
</dbReference>
<dbReference type="EMBL" id="JH930472">
    <property type="protein sequence ID" value="EKM55919.1"/>
    <property type="molecule type" value="Genomic_DNA"/>
</dbReference>
<dbReference type="AlphaFoldDB" id="K5WAC9"/>
<sequence length="61" mass="6748">MHANRMFHVPTFMASLELLPTDPRFPSPAILHAMCAVGCLYTATQTQIFQEPIDTPCKSAV</sequence>
<evidence type="ECO:0000313" key="2">
    <source>
        <dbReference type="Proteomes" id="UP000008370"/>
    </source>
</evidence>
<gene>
    <name evidence="1" type="ORF">PHACADRAFT_256855</name>
</gene>
<dbReference type="HOGENOM" id="CLU_2923393_0_0_1"/>
<protein>
    <submittedName>
        <fullName evidence="1">Uncharacterized protein</fullName>
    </submittedName>
</protein>
<keyword evidence="2" id="KW-1185">Reference proteome</keyword>
<proteinExistence type="predicted"/>
<dbReference type="GeneID" id="18916680"/>
<organism evidence="1 2">
    <name type="scientific">Phanerochaete carnosa (strain HHB-10118-sp)</name>
    <name type="common">White-rot fungus</name>
    <name type="synonym">Peniophora carnosa</name>
    <dbReference type="NCBI Taxonomy" id="650164"/>
    <lineage>
        <taxon>Eukaryota</taxon>
        <taxon>Fungi</taxon>
        <taxon>Dikarya</taxon>
        <taxon>Basidiomycota</taxon>
        <taxon>Agaricomycotina</taxon>
        <taxon>Agaricomycetes</taxon>
        <taxon>Polyporales</taxon>
        <taxon>Phanerochaetaceae</taxon>
        <taxon>Phanerochaete</taxon>
    </lineage>
</organism>